<evidence type="ECO:0000259" key="4">
    <source>
        <dbReference type="PROSITE" id="PS51007"/>
    </source>
</evidence>
<keyword evidence="3" id="KW-0349">Heme</keyword>
<gene>
    <name evidence="5" type="ORF">BA890_05880</name>
</gene>
<evidence type="ECO:0000256" key="1">
    <source>
        <dbReference type="ARBA" id="ARBA00022723"/>
    </source>
</evidence>
<dbReference type="RefSeq" id="WP_020332994.1">
    <property type="nucleotide sequence ID" value="NZ_ATFJ01000001.1"/>
</dbReference>
<dbReference type="InterPro" id="IPR036280">
    <property type="entry name" value="Multihaem_cyt_sf"/>
</dbReference>
<dbReference type="GO" id="GO:0020037">
    <property type="term" value="F:heme binding"/>
    <property type="evidence" value="ECO:0007669"/>
    <property type="project" value="InterPro"/>
</dbReference>
<dbReference type="InterPro" id="IPR020014">
    <property type="entry name" value="Decahaem_cyt-c_OmcA/MtrC"/>
</dbReference>
<dbReference type="GO" id="GO:0009055">
    <property type="term" value="F:electron transfer activity"/>
    <property type="evidence" value="ECO:0007669"/>
    <property type="project" value="InterPro"/>
</dbReference>
<dbReference type="GO" id="GO:0046872">
    <property type="term" value="F:metal ion binding"/>
    <property type="evidence" value="ECO:0007669"/>
    <property type="project" value="UniProtKB-KW"/>
</dbReference>
<dbReference type="SUPFAM" id="SSF48695">
    <property type="entry name" value="Multiheme cytochromes"/>
    <property type="match status" value="2"/>
</dbReference>
<evidence type="ECO:0000256" key="2">
    <source>
        <dbReference type="ARBA" id="ARBA00023004"/>
    </source>
</evidence>
<dbReference type="EMBL" id="CP016345">
    <property type="protein sequence ID" value="ANQ12306.1"/>
    <property type="molecule type" value="Genomic_DNA"/>
</dbReference>
<evidence type="ECO:0000313" key="6">
    <source>
        <dbReference type="Proteomes" id="UP000092741"/>
    </source>
</evidence>
<keyword evidence="1 3" id="KW-0479">Metal-binding</keyword>
<keyword evidence="2 3" id="KW-0408">Iron</keyword>
<dbReference type="AlphaFoldDB" id="A0AAN1CVJ2"/>
<dbReference type="GeneID" id="70912629"/>
<dbReference type="PROSITE" id="PS51257">
    <property type="entry name" value="PROKAR_LIPOPROTEIN"/>
    <property type="match status" value="1"/>
</dbReference>
<dbReference type="KEGG" id="vna:PN96_07470"/>
<dbReference type="InterPro" id="IPR054337">
    <property type="entry name" value="Mtrc-MtrF-like_dom_II/IV"/>
</dbReference>
<dbReference type="Gene3D" id="3.90.10.10">
    <property type="entry name" value="Cytochrome C3"/>
    <property type="match status" value="1"/>
</dbReference>
<sequence>MNNIKLLFITTLAMLMAACGPGGKNDQNTPPPDVSSFSVEIEKPMLMSSDSGTETKLVVDFNVLDGAGRDYTFDTDKDFRIAVLKAMPARSDVEDTSDPAYDYNGRNGNTFWKSFHHSSDASNNRASMESVWDGDLEKTDDGYRYTFAITDILKVADPYPADSADNDGYISWDENKLHRIVFAYGDQEVGFTHVYEWVPGTSSDSTVTRNVIEDGTCANCHMNEPLHHGPGYRSIDNNIAVCTSCHNDSNPGAAPARRPLAAVVHQYHGNVFKLGSDRNDLTTYKQPVDDSEQLVTDIDGLVVEGSPFPQDARNCTTCHSSDTAKASDANNWFEHPTQVACETCHLFRDRGAHANQVGTAWIRDGSPQNTCTGCHRPYERDENGDPIIGEDASRSAKTVHMMRLANLSTARDTLDVSIEQARFIDDSFEVQVRIMKDGVGISSMADIRPYINNDDHFYLLLNWDNGEGPLLSYLSPLTFSSPSPLPTVDLNMYGDGAVGDGCVAEGDGMFTCHKDLSASDIKPTSTSKLTVNIADVPLCADRREGVLSECVNFTGIDLIKSPFMIAANNTSSAFGIGGVEIPHSLPMGADIESCNGCHKELTIHADSHAATDFQQCKNCHNSERPSFYTGIPADLKYHVHSYHAFGSHRNGEAVFPGAINNCESCHTSSQFNLPSQENTRPSLAMNTAGETKYFSPALVACGACHLESALADADPETVAGDAILSHMINNGAVFGADTAAEAMGSEQCSTCHAIGQSQGVDKVHKVYDYR</sequence>
<dbReference type="Proteomes" id="UP000092741">
    <property type="component" value="Chromosome 1"/>
</dbReference>
<dbReference type="PROSITE" id="PS51007">
    <property type="entry name" value="CYTC"/>
    <property type="match status" value="1"/>
</dbReference>
<reference evidence="5 6" key="1">
    <citation type="submission" date="2016-07" db="EMBL/GenBank/DDBJ databases">
        <title>Developing Vibrio natriegens as a novel, fast-growing host for biotechnology.</title>
        <authorList>
            <person name="Weinstock M.T."/>
            <person name="Hesek E.D."/>
            <person name="Wilson C.M."/>
            <person name="Gibson D.G."/>
        </authorList>
    </citation>
    <scope>NUCLEOTIDE SEQUENCE [LARGE SCALE GENOMIC DNA]</scope>
    <source>
        <strain evidence="5 6">ATCC 14048</strain>
    </source>
</reference>
<evidence type="ECO:0000313" key="5">
    <source>
        <dbReference type="EMBL" id="ANQ12306.1"/>
    </source>
</evidence>
<dbReference type="CDD" id="cd08168">
    <property type="entry name" value="Cytochrom_C3"/>
    <property type="match status" value="1"/>
</dbReference>
<name>A0AAN1CVJ2_VIBNA</name>
<proteinExistence type="predicted"/>
<keyword evidence="6" id="KW-1185">Reference proteome</keyword>
<accession>A0AAN1CVJ2</accession>
<evidence type="ECO:0000256" key="3">
    <source>
        <dbReference type="PROSITE-ProRule" id="PRU00433"/>
    </source>
</evidence>
<protein>
    <submittedName>
        <fullName evidence="5">Cytochrome C</fullName>
    </submittedName>
</protein>
<organism evidence="5 6">
    <name type="scientific">Vibrio natriegens NBRC 15636 = ATCC 14048 = DSM 759</name>
    <dbReference type="NCBI Taxonomy" id="1219067"/>
    <lineage>
        <taxon>Bacteria</taxon>
        <taxon>Pseudomonadati</taxon>
        <taxon>Pseudomonadota</taxon>
        <taxon>Gammaproteobacteria</taxon>
        <taxon>Vibrionales</taxon>
        <taxon>Vibrionaceae</taxon>
        <taxon>Vibrio</taxon>
    </lineage>
</organism>
<dbReference type="Pfam" id="PF22113">
    <property type="entry name" value="Mtrc-MtrF_II-IV_dom"/>
    <property type="match status" value="2"/>
</dbReference>
<feature type="domain" description="Cytochrome c" evidence="4">
    <location>
        <begin position="646"/>
        <end position="770"/>
    </location>
</feature>
<dbReference type="NCBIfam" id="TIGR03507">
    <property type="entry name" value="decahem_SO1788"/>
    <property type="match status" value="1"/>
</dbReference>
<dbReference type="InterPro" id="IPR009056">
    <property type="entry name" value="Cyt_c-like_dom"/>
</dbReference>